<keyword evidence="4" id="KW-1185">Reference proteome</keyword>
<comment type="caution">
    <text evidence="3">The sequence shown here is derived from an EMBL/GenBank/DDBJ whole genome shotgun (WGS) entry which is preliminary data.</text>
</comment>
<dbReference type="InterPro" id="IPR001163">
    <property type="entry name" value="Sm_dom_euk/arc"/>
</dbReference>
<name>A0ABR2YV59_9CHLO</name>
<feature type="compositionally biased region" description="Basic and acidic residues" evidence="1">
    <location>
        <begin position="172"/>
        <end position="192"/>
    </location>
</feature>
<feature type="compositionally biased region" description="Basic and acidic residues" evidence="1">
    <location>
        <begin position="121"/>
        <end position="137"/>
    </location>
</feature>
<feature type="compositionally biased region" description="Basic and acidic residues" evidence="1">
    <location>
        <begin position="203"/>
        <end position="230"/>
    </location>
</feature>
<feature type="region of interest" description="Disordered" evidence="1">
    <location>
        <begin position="1"/>
        <end position="343"/>
    </location>
</feature>
<sequence length="583" mass="66196">MRRHRSKERERTAAHTEPDRSRRRGEDRDRDRGEDRRPRRDSDARASRDLHEHSPTRQTQDSRPHSERHRDRPRDGERADMRRDRDSHDRDRREPREQRRSERHASSGGGHPGRGAEVVEPQERSGHRSGRAEESARSRTAARGSDGGRRSTPASRPDREDQRAHSAPRNSSRPEHDRRRGRSSSRERERASRGLARSAGATEGRHDRDYWRLSNRTEGERVSRVDDSGRDVGSGHGRWGSGGPRSASRDSASRDWRDRGRNNDVERGESRGRFNSERGRKRADSAPDLARSSQDEVQRRGRISPDRAERMSAERTKERSKGHAEGLRGLRLSRKGQEEGDTKVCPSAPAYDATLDFFSPQFDALKALFTPGLQPPNPKVLPLDNISKCRAILPPELPESRAARMAVNPKRRRSQAAQAALERARARTATVRSRQEAALVAQRPPALQRIADAVPDGPLSLLRRCCGSRELKLRVVTRHHRGVRGVATGYLRGFDKYMNLILWETDEQYTVRLRVEKSKIVGVPVKETSEAPEASPQQGNKKRGKMERSRLAWKQEARVRHLQQVLLRGSSIVLVSVVPVGSQ</sequence>
<evidence type="ECO:0000313" key="3">
    <source>
        <dbReference type="EMBL" id="KAK9915600.1"/>
    </source>
</evidence>
<protein>
    <recommendedName>
        <fullName evidence="2">Sm domain-containing protein</fullName>
    </recommendedName>
</protein>
<organism evidence="3 4">
    <name type="scientific">Coccomyxa subellipsoidea</name>
    <dbReference type="NCBI Taxonomy" id="248742"/>
    <lineage>
        <taxon>Eukaryota</taxon>
        <taxon>Viridiplantae</taxon>
        <taxon>Chlorophyta</taxon>
        <taxon>core chlorophytes</taxon>
        <taxon>Trebouxiophyceae</taxon>
        <taxon>Trebouxiophyceae incertae sedis</taxon>
        <taxon>Coccomyxaceae</taxon>
        <taxon>Coccomyxa</taxon>
    </lineage>
</organism>
<dbReference type="PANTHER" id="PTHR21415:SF1">
    <property type="entry name" value="U7 SNRNA-ASSOCIATED SM-LIKE PROTEIN LSM11"/>
    <property type="match status" value="1"/>
</dbReference>
<feature type="compositionally biased region" description="Basic and acidic residues" evidence="1">
    <location>
        <begin position="7"/>
        <end position="105"/>
    </location>
</feature>
<dbReference type="InterPro" id="IPR010920">
    <property type="entry name" value="LSM_dom_sf"/>
</dbReference>
<dbReference type="InterPro" id="IPR039267">
    <property type="entry name" value="Lsm11"/>
</dbReference>
<evidence type="ECO:0000313" key="4">
    <source>
        <dbReference type="Proteomes" id="UP001491310"/>
    </source>
</evidence>
<feature type="region of interest" description="Disordered" evidence="1">
    <location>
        <begin position="527"/>
        <end position="549"/>
    </location>
</feature>
<dbReference type="SUPFAM" id="SSF50182">
    <property type="entry name" value="Sm-like ribonucleoproteins"/>
    <property type="match status" value="1"/>
</dbReference>
<feature type="domain" description="Sm" evidence="2">
    <location>
        <begin position="460"/>
        <end position="577"/>
    </location>
</feature>
<dbReference type="Proteomes" id="UP001491310">
    <property type="component" value="Unassembled WGS sequence"/>
</dbReference>
<dbReference type="EMBL" id="JALJOT010000004">
    <property type="protein sequence ID" value="KAK9915600.1"/>
    <property type="molecule type" value="Genomic_DNA"/>
</dbReference>
<proteinExistence type="predicted"/>
<feature type="compositionally biased region" description="Basic and acidic residues" evidence="1">
    <location>
        <begin position="293"/>
        <end position="328"/>
    </location>
</feature>
<dbReference type="Pfam" id="PF01423">
    <property type="entry name" value="LSM"/>
    <property type="match status" value="1"/>
</dbReference>
<reference evidence="3 4" key="1">
    <citation type="journal article" date="2024" name="Nat. Commun.">
        <title>Phylogenomics reveals the evolutionary origins of lichenization in chlorophyte algae.</title>
        <authorList>
            <person name="Puginier C."/>
            <person name="Libourel C."/>
            <person name="Otte J."/>
            <person name="Skaloud P."/>
            <person name="Haon M."/>
            <person name="Grisel S."/>
            <person name="Petersen M."/>
            <person name="Berrin J.G."/>
            <person name="Delaux P.M."/>
            <person name="Dal Grande F."/>
            <person name="Keller J."/>
        </authorList>
    </citation>
    <scope>NUCLEOTIDE SEQUENCE [LARGE SCALE GENOMIC DNA]</scope>
    <source>
        <strain evidence="3 4">SAG 216-7</strain>
    </source>
</reference>
<evidence type="ECO:0000256" key="1">
    <source>
        <dbReference type="SAM" id="MobiDB-lite"/>
    </source>
</evidence>
<dbReference type="PANTHER" id="PTHR21415">
    <property type="entry name" value="U7 SNRNA-ASSOCIATED SM-LIKE PROTEIN LSM11"/>
    <property type="match status" value="1"/>
</dbReference>
<accession>A0ABR2YV59</accession>
<dbReference type="Gene3D" id="2.30.30.100">
    <property type="match status" value="1"/>
</dbReference>
<dbReference type="SMART" id="SM00651">
    <property type="entry name" value="Sm"/>
    <property type="match status" value="1"/>
</dbReference>
<evidence type="ECO:0000259" key="2">
    <source>
        <dbReference type="SMART" id="SM00651"/>
    </source>
</evidence>
<feature type="compositionally biased region" description="Gly residues" evidence="1">
    <location>
        <begin position="232"/>
        <end position="243"/>
    </location>
</feature>
<feature type="compositionally biased region" description="Basic and acidic residues" evidence="1">
    <location>
        <begin position="247"/>
        <end position="285"/>
    </location>
</feature>
<gene>
    <name evidence="3" type="ORF">WJX75_001380</name>
</gene>